<dbReference type="EMBL" id="AWTV01000007">
    <property type="protein sequence ID" value="KIH91339.1"/>
    <property type="molecule type" value="Genomic_DNA"/>
</dbReference>
<proteinExistence type="predicted"/>
<dbReference type="Proteomes" id="UP000031575">
    <property type="component" value="Unassembled WGS sequence"/>
</dbReference>
<evidence type="ECO:0000313" key="2">
    <source>
        <dbReference type="EMBL" id="KIH91339.1"/>
    </source>
</evidence>
<feature type="region of interest" description="Disordered" evidence="1">
    <location>
        <begin position="396"/>
        <end position="422"/>
    </location>
</feature>
<gene>
    <name evidence="2" type="ORF">SPBR_01696</name>
</gene>
<dbReference type="HOGENOM" id="CLU_581617_0_0_1"/>
<name>A0A0C2EXJ6_9PEZI</name>
<dbReference type="GeneID" id="63674927"/>
<dbReference type="RefSeq" id="XP_040619349.1">
    <property type="nucleotide sequence ID" value="XM_040760006.1"/>
</dbReference>
<sequence>MQSVNNHVVPFLPFPGQIIQPSMPNDTAERPWGTLCLYMRLKNADGSPHGGVFALASRHVTIGDIFDHHRDYGSVKHASLISGTHHARSATESNPRDILPIPVSWGSDLELERKMRTLKDFVRELILWPVQKQFSNGTLPENEVPQLQIAENCVSIYVPSLLQEMAQHSAAAEDGGQGSAGRKFGQVALSSRHDHNRFNGWRDWSLVALDDGNRPSLEPFSPSQGLPPPPPCPSFETNNVYVGNTLADERLEKHEGWPDDAFRALQALLINMDTAGFVRLQPRTGGDPASTLSQAKEQKFVFKRGATTGVTMGRTSPIEAVVRMPLPNKDIVSWAIPVLGMPTGQSSMPNRQNPFTSGGDSGSCIFDQTGTVLAMVDAGIGSRDDQRQLLVAHGKKRVGDPPVPLPKDRTIPPQPREPVYAGPSQFEPWVRAVHRKEEFSYEQVDITLATPFEWITEDICDVTGLRAHLL</sequence>
<dbReference type="AlphaFoldDB" id="A0A0C2EXJ6"/>
<dbReference type="OrthoDB" id="5424209at2759"/>
<keyword evidence="3" id="KW-1185">Reference proteome</keyword>
<dbReference type="VEuPathDB" id="FungiDB:SPBR_01696"/>
<evidence type="ECO:0000256" key="1">
    <source>
        <dbReference type="SAM" id="MobiDB-lite"/>
    </source>
</evidence>
<accession>A0A0C2EXJ6</accession>
<organism evidence="2 3">
    <name type="scientific">Sporothrix brasiliensis 5110</name>
    <dbReference type="NCBI Taxonomy" id="1398154"/>
    <lineage>
        <taxon>Eukaryota</taxon>
        <taxon>Fungi</taxon>
        <taxon>Dikarya</taxon>
        <taxon>Ascomycota</taxon>
        <taxon>Pezizomycotina</taxon>
        <taxon>Sordariomycetes</taxon>
        <taxon>Sordariomycetidae</taxon>
        <taxon>Ophiostomatales</taxon>
        <taxon>Ophiostomataceae</taxon>
        <taxon>Sporothrix</taxon>
    </lineage>
</organism>
<reference evidence="2 3" key="1">
    <citation type="journal article" date="2014" name="BMC Genomics">
        <title>Comparative genomics of the major fungal agents of human and animal Sporotrichosis: Sporothrix schenckii and Sporothrix brasiliensis.</title>
        <authorList>
            <person name="Teixeira M.M."/>
            <person name="de Almeida L.G."/>
            <person name="Kubitschek-Barreira P."/>
            <person name="Alves F.L."/>
            <person name="Kioshima E.S."/>
            <person name="Abadio A.K."/>
            <person name="Fernandes L."/>
            <person name="Derengowski L.S."/>
            <person name="Ferreira K.S."/>
            <person name="Souza R.C."/>
            <person name="Ruiz J.C."/>
            <person name="de Andrade N.C."/>
            <person name="Paes H.C."/>
            <person name="Nicola A.M."/>
            <person name="Albuquerque P."/>
            <person name="Gerber A.L."/>
            <person name="Martins V.P."/>
            <person name="Peconick L.D."/>
            <person name="Neto A.V."/>
            <person name="Chaucanez C.B."/>
            <person name="Silva P.A."/>
            <person name="Cunha O.L."/>
            <person name="de Oliveira F.F."/>
            <person name="dos Santos T.C."/>
            <person name="Barros A.L."/>
            <person name="Soares M.A."/>
            <person name="de Oliveira L.M."/>
            <person name="Marini M.M."/>
            <person name="Villalobos-Duno H."/>
            <person name="Cunha M.M."/>
            <person name="de Hoog S."/>
            <person name="da Silveira J.F."/>
            <person name="Henrissat B."/>
            <person name="Nino-Vega G.A."/>
            <person name="Cisalpino P.S."/>
            <person name="Mora-Montes H.M."/>
            <person name="Almeida S.R."/>
            <person name="Stajich J.E."/>
            <person name="Lopes-Bezerra L.M."/>
            <person name="Vasconcelos A.T."/>
            <person name="Felipe M.S."/>
        </authorList>
    </citation>
    <scope>NUCLEOTIDE SEQUENCE [LARGE SCALE GENOMIC DNA]</scope>
    <source>
        <strain evidence="2 3">5110</strain>
    </source>
</reference>
<protein>
    <submittedName>
        <fullName evidence="2">Uncharacterized protein</fullName>
    </submittedName>
</protein>
<evidence type="ECO:0000313" key="3">
    <source>
        <dbReference type="Proteomes" id="UP000031575"/>
    </source>
</evidence>
<comment type="caution">
    <text evidence="2">The sequence shown here is derived from an EMBL/GenBank/DDBJ whole genome shotgun (WGS) entry which is preliminary data.</text>
</comment>